<gene>
    <name evidence="8" type="ORF">BJ508DRAFT_197545</name>
</gene>
<feature type="binding site" evidence="4">
    <location>
        <position position="429"/>
    </location>
    <ligand>
        <name>Zn(2+)</name>
        <dbReference type="ChEBI" id="CHEBI:29105"/>
        <note>catalytic</note>
    </ligand>
</feature>
<dbReference type="PROSITE" id="PS50215">
    <property type="entry name" value="ADAM_MEPRO"/>
    <property type="match status" value="1"/>
</dbReference>
<keyword evidence="1" id="KW-1015">Disulfide bond</keyword>
<dbReference type="PANTHER" id="PTHR11905:SF159">
    <property type="entry name" value="ADAM METALLOPROTEASE"/>
    <property type="match status" value="1"/>
</dbReference>
<evidence type="ECO:0000256" key="3">
    <source>
        <dbReference type="ARBA" id="ARBA00074021"/>
    </source>
</evidence>
<evidence type="ECO:0000313" key="9">
    <source>
        <dbReference type="Proteomes" id="UP000275078"/>
    </source>
</evidence>
<dbReference type="AlphaFoldDB" id="A0A3N4IS40"/>
<dbReference type="CDD" id="cd04271">
    <property type="entry name" value="ZnMc_ADAM_fungal"/>
    <property type="match status" value="1"/>
</dbReference>
<dbReference type="Gene3D" id="4.10.70.10">
    <property type="entry name" value="Disintegrin domain"/>
    <property type="match status" value="1"/>
</dbReference>
<feature type="non-terminal residue" evidence="8">
    <location>
        <position position="728"/>
    </location>
</feature>
<evidence type="ECO:0000259" key="6">
    <source>
        <dbReference type="PROSITE" id="PS50214"/>
    </source>
</evidence>
<dbReference type="EMBL" id="ML119647">
    <property type="protein sequence ID" value="RPA87031.1"/>
    <property type="molecule type" value="Genomic_DNA"/>
</dbReference>
<keyword evidence="9" id="KW-1185">Reference proteome</keyword>
<feature type="binding site" evidence="4">
    <location>
        <position position="423"/>
    </location>
    <ligand>
        <name>Zn(2+)</name>
        <dbReference type="ChEBI" id="CHEBI:29105"/>
        <note>catalytic</note>
    </ligand>
</feature>
<dbReference type="InterPro" id="IPR036436">
    <property type="entry name" value="Disintegrin_dom_sf"/>
</dbReference>
<dbReference type="GO" id="GO:0006508">
    <property type="term" value="P:proteolysis"/>
    <property type="evidence" value="ECO:0007669"/>
    <property type="project" value="InterPro"/>
</dbReference>
<dbReference type="PANTHER" id="PTHR11905">
    <property type="entry name" value="ADAM A DISINTEGRIN AND METALLOPROTEASE DOMAIN"/>
    <property type="match status" value="1"/>
</dbReference>
<sequence>LFLLLVSWAYAHAEGRGPLSYFSLIENAKIHTPSQRIFAHTSFDLSFTLHRGRQEVKLRLEPNNDVFHEDTKITYMDEFGNEEPATLKRDQIKVFKGMAYIPSAELGWKAVGSARIMVHEDGANPVFEGSFSINYDLHHVQLRSTYLQTKVAGDPDVEETGGEFMIVFRDSDVGMRLQKRADGEKAEQCGHDGLKFNMDPDHAVRQAINATASDPKNIFATVFERELFHGLHSKRQIFGEMPGYGSGGGINLRQTIGQTAGCPASKRIALVGVAADCNYVSSFPSKDAASKNIISVFNQASRLFEDTFNIGLGLKSLVVSDASCPGSPPASAPYNIPCTAENVNITNRLDLISKFRGTKKDDGLAAWTLMTKCQTGSAVGLAWLGMVCRSEADEKADGSVVSGANVVARTGIEWKVVAHEMGHTFGAVHDCDVGLCSNPLIVQASRCCPLSATTCSAQGMYIMNPSTDDQIEQFSPCTVGNICSAIGRRAVNTNCLTSNRNVQIISENRCGNGIIEEGEECDCGGEEGCKDNTCCNPKTCKFTTNSVCDDSNDDCCSGCQFKAKGAVCRASNGPCDPEEVCSGTEAQCPEDVVKPDGTNCANGMKCASGSCTSRDEQCRLVMGTFEQSNRTSSCSDQGCSITCRAPEFGPGVCYDVKQNYLDGTACNGDGKCKAGRCSGSTVLGSVKSWIDQNKTTVIGVASAVGGVIVLSIALCCYRRCCKPKPKKS</sequence>
<evidence type="ECO:0000313" key="8">
    <source>
        <dbReference type="EMBL" id="RPA87031.1"/>
    </source>
</evidence>
<evidence type="ECO:0000256" key="2">
    <source>
        <dbReference type="ARBA" id="ARBA00056552"/>
    </source>
</evidence>
<evidence type="ECO:0000256" key="4">
    <source>
        <dbReference type="PROSITE-ProRule" id="PRU00276"/>
    </source>
</evidence>
<dbReference type="Pfam" id="PF00200">
    <property type="entry name" value="Disintegrin"/>
    <property type="match status" value="1"/>
</dbReference>
<name>A0A3N4IS40_ASCIM</name>
<dbReference type="SUPFAM" id="SSF57552">
    <property type="entry name" value="Blood coagulation inhibitor (disintegrin)"/>
    <property type="match status" value="1"/>
</dbReference>
<dbReference type="Pfam" id="PF13688">
    <property type="entry name" value="Reprolysin_5"/>
    <property type="match status" value="1"/>
</dbReference>
<proteinExistence type="predicted"/>
<comment type="caution">
    <text evidence="4">Lacks conserved residue(s) required for the propagation of feature annotation.</text>
</comment>
<dbReference type="InterPro" id="IPR001762">
    <property type="entry name" value="Disintegrin_dom"/>
</dbReference>
<dbReference type="InterPro" id="IPR024079">
    <property type="entry name" value="MetalloPept_cat_dom_sf"/>
</dbReference>
<dbReference type="STRING" id="1160509.A0A3N4IS40"/>
<feature type="domain" description="Disintegrin" evidence="6">
    <location>
        <begin position="507"/>
        <end position="596"/>
    </location>
</feature>
<evidence type="ECO:0000256" key="5">
    <source>
        <dbReference type="SAM" id="Phobius"/>
    </source>
</evidence>
<feature type="non-terminal residue" evidence="8">
    <location>
        <position position="1"/>
    </location>
</feature>
<reference evidence="8 9" key="1">
    <citation type="journal article" date="2018" name="Nat. Ecol. Evol.">
        <title>Pezizomycetes genomes reveal the molecular basis of ectomycorrhizal truffle lifestyle.</title>
        <authorList>
            <person name="Murat C."/>
            <person name="Payen T."/>
            <person name="Noel B."/>
            <person name="Kuo A."/>
            <person name="Morin E."/>
            <person name="Chen J."/>
            <person name="Kohler A."/>
            <person name="Krizsan K."/>
            <person name="Balestrini R."/>
            <person name="Da Silva C."/>
            <person name="Montanini B."/>
            <person name="Hainaut M."/>
            <person name="Levati E."/>
            <person name="Barry K.W."/>
            <person name="Belfiori B."/>
            <person name="Cichocki N."/>
            <person name="Clum A."/>
            <person name="Dockter R.B."/>
            <person name="Fauchery L."/>
            <person name="Guy J."/>
            <person name="Iotti M."/>
            <person name="Le Tacon F."/>
            <person name="Lindquist E.A."/>
            <person name="Lipzen A."/>
            <person name="Malagnac F."/>
            <person name="Mello A."/>
            <person name="Molinier V."/>
            <person name="Miyauchi S."/>
            <person name="Poulain J."/>
            <person name="Riccioni C."/>
            <person name="Rubini A."/>
            <person name="Sitrit Y."/>
            <person name="Splivallo R."/>
            <person name="Traeger S."/>
            <person name="Wang M."/>
            <person name="Zifcakova L."/>
            <person name="Wipf D."/>
            <person name="Zambonelli A."/>
            <person name="Paolocci F."/>
            <person name="Nowrousian M."/>
            <person name="Ottonello S."/>
            <person name="Baldrian P."/>
            <person name="Spatafora J.W."/>
            <person name="Henrissat B."/>
            <person name="Nagy L.G."/>
            <person name="Aury J.M."/>
            <person name="Wincker P."/>
            <person name="Grigoriev I.V."/>
            <person name="Bonfante P."/>
            <person name="Martin F.M."/>
        </authorList>
    </citation>
    <scope>NUCLEOTIDE SEQUENCE [LARGE SCALE GENOMIC DNA]</scope>
    <source>
        <strain evidence="8 9">RN42</strain>
    </source>
</reference>
<dbReference type="InterPro" id="IPR001590">
    <property type="entry name" value="Peptidase_M12B"/>
</dbReference>
<protein>
    <recommendedName>
        <fullName evidence="3">Disintegrin and metalloproteinase domain-containing protein B</fullName>
    </recommendedName>
</protein>
<accession>A0A3N4IS40</accession>
<keyword evidence="4" id="KW-0862">Zinc</keyword>
<dbReference type="GO" id="GO:0004222">
    <property type="term" value="F:metalloendopeptidase activity"/>
    <property type="evidence" value="ECO:0007669"/>
    <property type="project" value="InterPro"/>
</dbReference>
<dbReference type="SUPFAM" id="SSF55486">
    <property type="entry name" value="Metalloproteases ('zincins'), catalytic domain"/>
    <property type="match status" value="1"/>
</dbReference>
<feature type="binding site" evidence="4">
    <location>
        <position position="419"/>
    </location>
    <ligand>
        <name>Zn(2+)</name>
        <dbReference type="ChEBI" id="CHEBI:29105"/>
        <note>catalytic</note>
    </ligand>
</feature>
<dbReference type="Proteomes" id="UP000275078">
    <property type="component" value="Unassembled WGS sequence"/>
</dbReference>
<dbReference type="InterPro" id="IPR034028">
    <property type="entry name" value="ZnMc_ADAM_fungal"/>
</dbReference>
<dbReference type="Gene3D" id="3.40.390.10">
    <property type="entry name" value="Collagenase (Catalytic Domain)"/>
    <property type="match status" value="1"/>
</dbReference>
<dbReference type="FunFam" id="4.10.70.10:FF:000003">
    <property type="entry name" value="Disintegrin and metalloproteinase domain-containing protein 17"/>
    <property type="match status" value="1"/>
</dbReference>
<keyword evidence="5" id="KW-0812">Transmembrane</keyword>
<evidence type="ECO:0000256" key="1">
    <source>
        <dbReference type="ARBA" id="ARBA00023157"/>
    </source>
</evidence>
<keyword evidence="5" id="KW-0472">Membrane</keyword>
<organism evidence="8 9">
    <name type="scientific">Ascobolus immersus RN42</name>
    <dbReference type="NCBI Taxonomy" id="1160509"/>
    <lineage>
        <taxon>Eukaryota</taxon>
        <taxon>Fungi</taxon>
        <taxon>Dikarya</taxon>
        <taxon>Ascomycota</taxon>
        <taxon>Pezizomycotina</taxon>
        <taxon>Pezizomycetes</taxon>
        <taxon>Pezizales</taxon>
        <taxon>Ascobolaceae</taxon>
        <taxon>Ascobolus</taxon>
    </lineage>
</organism>
<comment type="function">
    <text evidence="2">Probable zinc protease.</text>
</comment>
<dbReference type="PROSITE" id="PS50214">
    <property type="entry name" value="DISINTEGRIN_2"/>
    <property type="match status" value="1"/>
</dbReference>
<feature type="active site" evidence="4">
    <location>
        <position position="420"/>
    </location>
</feature>
<feature type="domain" description="Peptidase M12B" evidence="7">
    <location>
        <begin position="267"/>
        <end position="482"/>
    </location>
</feature>
<dbReference type="OrthoDB" id="5951731at2759"/>
<keyword evidence="5" id="KW-1133">Transmembrane helix</keyword>
<dbReference type="SMART" id="SM00050">
    <property type="entry name" value="DISIN"/>
    <property type="match status" value="1"/>
</dbReference>
<keyword evidence="4" id="KW-0479">Metal-binding</keyword>
<evidence type="ECO:0000259" key="7">
    <source>
        <dbReference type="PROSITE" id="PS50215"/>
    </source>
</evidence>
<dbReference type="GO" id="GO:0046872">
    <property type="term" value="F:metal ion binding"/>
    <property type="evidence" value="ECO:0007669"/>
    <property type="project" value="UniProtKB-KW"/>
</dbReference>
<feature type="transmembrane region" description="Helical" evidence="5">
    <location>
        <begin position="697"/>
        <end position="717"/>
    </location>
</feature>